<feature type="region of interest" description="Disordered" evidence="1">
    <location>
        <begin position="110"/>
        <end position="141"/>
    </location>
</feature>
<comment type="caution">
    <text evidence="2">The sequence shown here is derived from an EMBL/GenBank/DDBJ whole genome shotgun (WGS) entry which is preliminary data.</text>
</comment>
<protein>
    <submittedName>
        <fullName evidence="2">Uncharacterized protein</fullName>
    </submittedName>
</protein>
<gene>
    <name evidence="2" type="ORF">PLEPLA_LOCUS35311</name>
</gene>
<keyword evidence="3" id="KW-1185">Reference proteome</keyword>
<reference evidence="2" key="1">
    <citation type="submission" date="2020-03" db="EMBL/GenBank/DDBJ databases">
        <authorList>
            <person name="Weist P."/>
        </authorList>
    </citation>
    <scope>NUCLEOTIDE SEQUENCE</scope>
</reference>
<feature type="compositionally biased region" description="Polar residues" evidence="1">
    <location>
        <begin position="130"/>
        <end position="141"/>
    </location>
</feature>
<dbReference type="AlphaFoldDB" id="A0A9N7V888"/>
<dbReference type="Proteomes" id="UP001153269">
    <property type="component" value="Unassembled WGS sequence"/>
</dbReference>
<accession>A0A9N7V888</accession>
<sequence length="141" mass="15778">MRHKRLRPTSTVHVVHVNSSSESFYFWFVNRELQIPSDDVLHLSGDVASLAAVCRWLPGFVRVVLVALTKTPETSLVLKKMRTMVVSSSAAATSGGKNRCDTVMQMIQCRRREQPGLHPSEPVSPEPTDRQNPTNKDQLPV</sequence>
<proteinExistence type="predicted"/>
<name>A0A9N7V888_PLEPL</name>
<evidence type="ECO:0000313" key="3">
    <source>
        <dbReference type="Proteomes" id="UP001153269"/>
    </source>
</evidence>
<organism evidence="2 3">
    <name type="scientific">Pleuronectes platessa</name>
    <name type="common">European plaice</name>
    <dbReference type="NCBI Taxonomy" id="8262"/>
    <lineage>
        <taxon>Eukaryota</taxon>
        <taxon>Metazoa</taxon>
        <taxon>Chordata</taxon>
        <taxon>Craniata</taxon>
        <taxon>Vertebrata</taxon>
        <taxon>Euteleostomi</taxon>
        <taxon>Actinopterygii</taxon>
        <taxon>Neopterygii</taxon>
        <taxon>Teleostei</taxon>
        <taxon>Neoteleostei</taxon>
        <taxon>Acanthomorphata</taxon>
        <taxon>Carangaria</taxon>
        <taxon>Pleuronectiformes</taxon>
        <taxon>Pleuronectoidei</taxon>
        <taxon>Pleuronectidae</taxon>
        <taxon>Pleuronectes</taxon>
    </lineage>
</organism>
<dbReference type="EMBL" id="CADEAL010003954">
    <property type="protein sequence ID" value="CAB1447632.1"/>
    <property type="molecule type" value="Genomic_DNA"/>
</dbReference>
<evidence type="ECO:0000313" key="2">
    <source>
        <dbReference type="EMBL" id="CAB1447632.1"/>
    </source>
</evidence>
<evidence type="ECO:0000256" key="1">
    <source>
        <dbReference type="SAM" id="MobiDB-lite"/>
    </source>
</evidence>